<comment type="pathway">
    <text evidence="2">Lipid metabolism; sphingolipid metabolism.</text>
</comment>
<dbReference type="AlphaFoldDB" id="A0A3M7P2S4"/>
<sequence length="333" mass="40178">MNFTYTDNPGYIDLVVGVYQGMSWYYRADNWDNYTFPQSFFDDFRKYYFFKLEESYPILFLAIIFTLIRYAFERVICQPLVSYLKVDDKSDREKFPESCWKFIAYSFLWGYTCYLLIFDGRFNYFTDTDLIWDDWTIGVTVPDEIRLIYFVECGFYLHSIYATIYMDAWRKDFYVMLLHHVLTLTLLVVSYATRYHKIGIMVLFVHDVTDILLEFTKCNVYLKKRNNKFYPLHETISNYGFAAFTIAWFVFRLYWYPLKILYATGVVSVHRAYHRGAGLYGFFNSLLLILLMLNIYWFYFVLLFLYKVATGQLKEISDTRDIEEEKEKLKKSD</sequence>
<keyword evidence="6 7" id="KW-0472">Membrane</keyword>
<comment type="caution">
    <text evidence="10">The sequence shown here is derived from an EMBL/GenBank/DDBJ whole genome shotgun (WGS) entry which is preliminary data.</text>
</comment>
<feature type="domain" description="TLC" evidence="9">
    <location>
        <begin position="93"/>
        <end position="310"/>
    </location>
</feature>
<dbReference type="PROSITE" id="PS50922">
    <property type="entry name" value="TLC"/>
    <property type="match status" value="1"/>
</dbReference>
<dbReference type="SMART" id="SM00724">
    <property type="entry name" value="TLC"/>
    <property type="match status" value="1"/>
</dbReference>
<dbReference type="PANTHER" id="PTHR12560">
    <property type="entry name" value="LONGEVITY ASSURANCE FACTOR 1 LAG1"/>
    <property type="match status" value="1"/>
</dbReference>
<dbReference type="GO" id="GO:0046513">
    <property type="term" value="P:ceramide biosynthetic process"/>
    <property type="evidence" value="ECO:0007669"/>
    <property type="project" value="InterPro"/>
</dbReference>
<reference evidence="10 11" key="1">
    <citation type="journal article" date="2018" name="Sci. Rep.">
        <title>Genomic signatures of local adaptation to the degree of environmental predictability in rotifers.</title>
        <authorList>
            <person name="Franch-Gras L."/>
            <person name="Hahn C."/>
            <person name="Garcia-Roger E.M."/>
            <person name="Carmona M.J."/>
            <person name="Serra M."/>
            <person name="Gomez A."/>
        </authorList>
    </citation>
    <scope>NUCLEOTIDE SEQUENCE [LARGE SCALE GENOMIC DNA]</scope>
    <source>
        <strain evidence="10">HYR1</strain>
    </source>
</reference>
<dbReference type="STRING" id="10195.A0A3M7P2S4"/>
<evidence type="ECO:0000259" key="9">
    <source>
        <dbReference type="PROSITE" id="PS50922"/>
    </source>
</evidence>
<dbReference type="Proteomes" id="UP000276133">
    <property type="component" value="Unassembled WGS sequence"/>
</dbReference>
<accession>A0A3M7P2S4</accession>
<dbReference type="PIRSF" id="PIRSF005225">
    <property type="entry name" value="LAG1_LAC1"/>
    <property type="match status" value="1"/>
</dbReference>
<dbReference type="EMBL" id="REGN01014160">
    <property type="protein sequence ID" value="RMZ92974.1"/>
    <property type="molecule type" value="Genomic_DNA"/>
</dbReference>
<keyword evidence="5 8" id="KW-1133">Transmembrane helix</keyword>
<dbReference type="InterPro" id="IPR016439">
    <property type="entry name" value="Lag1/Lac1-like"/>
</dbReference>
<dbReference type="OrthoDB" id="537032at2759"/>
<feature type="transmembrane region" description="Helical" evidence="8">
    <location>
        <begin position="55"/>
        <end position="72"/>
    </location>
</feature>
<evidence type="ECO:0000256" key="6">
    <source>
        <dbReference type="ARBA" id="ARBA00023136"/>
    </source>
</evidence>
<feature type="transmembrane region" description="Helical" evidence="8">
    <location>
        <begin position="173"/>
        <end position="192"/>
    </location>
</feature>
<evidence type="ECO:0000256" key="8">
    <source>
        <dbReference type="SAM" id="Phobius"/>
    </source>
</evidence>
<evidence type="ECO:0000313" key="10">
    <source>
        <dbReference type="EMBL" id="RMZ92974.1"/>
    </source>
</evidence>
<comment type="pathway">
    <text evidence="3">Sphingolipid metabolism.</text>
</comment>
<feature type="transmembrane region" description="Helical" evidence="8">
    <location>
        <begin position="277"/>
        <end position="306"/>
    </location>
</feature>
<dbReference type="UniPathway" id="UPA00222"/>
<dbReference type="Pfam" id="PF03798">
    <property type="entry name" value="TRAM_LAG1_CLN8"/>
    <property type="match status" value="1"/>
</dbReference>
<name>A0A3M7P2S4_BRAPC</name>
<dbReference type="PANTHER" id="PTHR12560:SF58">
    <property type="entry name" value="CERAMIDE SYNTHASE 1"/>
    <property type="match status" value="1"/>
</dbReference>
<evidence type="ECO:0000256" key="2">
    <source>
        <dbReference type="ARBA" id="ARBA00004760"/>
    </source>
</evidence>
<feature type="transmembrane region" description="Helical" evidence="8">
    <location>
        <begin position="99"/>
        <end position="117"/>
    </location>
</feature>
<feature type="transmembrane region" description="Helical" evidence="8">
    <location>
        <begin position="147"/>
        <end position="166"/>
    </location>
</feature>
<dbReference type="GO" id="GO:0016020">
    <property type="term" value="C:membrane"/>
    <property type="evidence" value="ECO:0007669"/>
    <property type="project" value="UniProtKB-SubCell"/>
</dbReference>
<evidence type="ECO:0000256" key="5">
    <source>
        <dbReference type="ARBA" id="ARBA00022989"/>
    </source>
</evidence>
<gene>
    <name evidence="10" type="ORF">BpHYR1_046799</name>
</gene>
<keyword evidence="4 7" id="KW-0812">Transmembrane</keyword>
<feature type="transmembrane region" description="Helical" evidence="8">
    <location>
        <begin position="236"/>
        <end position="257"/>
    </location>
</feature>
<proteinExistence type="predicted"/>
<evidence type="ECO:0000256" key="3">
    <source>
        <dbReference type="ARBA" id="ARBA00004991"/>
    </source>
</evidence>
<organism evidence="10 11">
    <name type="scientific">Brachionus plicatilis</name>
    <name type="common">Marine rotifer</name>
    <name type="synonym">Brachionus muelleri</name>
    <dbReference type="NCBI Taxonomy" id="10195"/>
    <lineage>
        <taxon>Eukaryota</taxon>
        <taxon>Metazoa</taxon>
        <taxon>Spiralia</taxon>
        <taxon>Gnathifera</taxon>
        <taxon>Rotifera</taxon>
        <taxon>Eurotatoria</taxon>
        <taxon>Monogononta</taxon>
        <taxon>Pseudotrocha</taxon>
        <taxon>Ploima</taxon>
        <taxon>Brachionidae</taxon>
        <taxon>Brachionus</taxon>
    </lineage>
</organism>
<dbReference type="InterPro" id="IPR006634">
    <property type="entry name" value="TLC-dom"/>
</dbReference>
<protein>
    <submittedName>
        <fullName evidence="10">Ceramide synthase 1-like</fullName>
    </submittedName>
</protein>
<comment type="subcellular location">
    <subcellularLocation>
        <location evidence="1">Membrane</location>
        <topology evidence="1">Multi-pass membrane protein</topology>
    </subcellularLocation>
</comment>
<dbReference type="GO" id="GO:0050291">
    <property type="term" value="F:sphingosine N-acyltransferase activity"/>
    <property type="evidence" value="ECO:0007669"/>
    <property type="project" value="InterPro"/>
</dbReference>
<evidence type="ECO:0000256" key="4">
    <source>
        <dbReference type="ARBA" id="ARBA00022692"/>
    </source>
</evidence>
<keyword evidence="11" id="KW-1185">Reference proteome</keyword>
<evidence type="ECO:0000256" key="1">
    <source>
        <dbReference type="ARBA" id="ARBA00004141"/>
    </source>
</evidence>
<evidence type="ECO:0000313" key="11">
    <source>
        <dbReference type="Proteomes" id="UP000276133"/>
    </source>
</evidence>
<evidence type="ECO:0000256" key="7">
    <source>
        <dbReference type="PROSITE-ProRule" id="PRU00205"/>
    </source>
</evidence>